<dbReference type="GO" id="GO:0046677">
    <property type="term" value="P:response to antibiotic"/>
    <property type="evidence" value="ECO:0007669"/>
    <property type="project" value="InterPro"/>
</dbReference>
<gene>
    <name evidence="2" type="ORF">AO501_20755</name>
</gene>
<dbReference type="SUPFAM" id="SSF56601">
    <property type="entry name" value="beta-lactamase/transpeptidase-like"/>
    <property type="match status" value="1"/>
</dbReference>
<dbReference type="GO" id="GO:0030655">
    <property type="term" value="P:beta-lactam antibiotic catabolic process"/>
    <property type="evidence" value="ECO:0007669"/>
    <property type="project" value="InterPro"/>
</dbReference>
<reference evidence="2 3" key="1">
    <citation type="submission" date="2015-10" db="EMBL/GenBank/DDBJ databases">
        <title>Mycobacterium gordonae draft genome assembly.</title>
        <authorList>
            <person name="Ustinova V."/>
            <person name="Smirnova T."/>
            <person name="Blagodatskikh K."/>
            <person name="Varlamov D."/>
            <person name="Larionova E."/>
            <person name="Chernousova L."/>
        </authorList>
    </citation>
    <scope>NUCLEOTIDE SEQUENCE [LARGE SCALE GENOMIC DNA]</scope>
    <source>
        <strain evidence="2 3">CTRI 14-8773</strain>
    </source>
</reference>
<evidence type="ECO:0000259" key="1">
    <source>
        <dbReference type="Pfam" id="PF13354"/>
    </source>
</evidence>
<organism evidence="2 3">
    <name type="scientific">Mycobacterium gordonae</name>
    <dbReference type="NCBI Taxonomy" id="1778"/>
    <lineage>
        <taxon>Bacteria</taxon>
        <taxon>Bacillati</taxon>
        <taxon>Actinomycetota</taxon>
        <taxon>Actinomycetes</taxon>
        <taxon>Mycobacteriales</taxon>
        <taxon>Mycobacteriaceae</taxon>
        <taxon>Mycobacterium</taxon>
    </lineage>
</organism>
<dbReference type="EMBL" id="LKTM01000079">
    <property type="protein sequence ID" value="KQH79682.1"/>
    <property type="molecule type" value="Genomic_DNA"/>
</dbReference>
<dbReference type="InterPro" id="IPR045155">
    <property type="entry name" value="Beta-lactam_cat"/>
</dbReference>
<feature type="domain" description="Beta-lactamase class A catalytic" evidence="1">
    <location>
        <begin position="10"/>
        <end position="233"/>
    </location>
</feature>
<dbReference type="InterPro" id="IPR012338">
    <property type="entry name" value="Beta-lactam/transpept-like"/>
</dbReference>
<dbReference type="PANTHER" id="PTHR35333">
    <property type="entry name" value="BETA-LACTAMASE"/>
    <property type="match status" value="1"/>
</dbReference>
<comment type="caution">
    <text evidence="2">The sequence shown here is derived from an EMBL/GenBank/DDBJ whole genome shotgun (WGS) entry which is preliminary data.</text>
</comment>
<proteinExistence type="predicted"/>
<dbReference type="InterPro" id="IPR000871">
    <property type="entry name" value="Beta-lactam_class-A"/>
</dbReference>
<protein>
    <recommendedName>
        <fullName evidence="1">Beta-lactamase class A catalytic domain-containing protein</fullName>
    </recommendedName>
</protein>
<accession>A0A0Q2LV61</accession>
<dbReference type="PANTHER" id="PTHR35333:SF3">
    <property type="entry name" value="BETA-LACTAMASE-TYPE TRANSPEPTIDASE FOLD CONTAINING PROTEIN"/>
    <property type="match status" value="1"/>
</dbReference>
<evidence type="ECO:0000313" key="2">
    <source>
        <dbReference type="EMBL" id="KQH79682.1"/>
    </source>
</evidence>
<dbReference type="Gene3D" id="3.40.710.10">
    <property type="entry name" value="DD-peptidase/beta-lactamase superfamily"/>
    <property type="match status" value="1"/>
</dbReference>
<evidence type="ECO:0000313" key="3">
    <source>
        <dbReference type="Proteomes" id="UP000051677"/>
    </source>
</evidence>
<dbReference type="GO" id="GO:0008800">
    <property type="term" value="F:beta-lactamase activity"/>
    <property type="evidence" value="ECO:0007669"/>
    <property type="project" value="InterPro"/>
</dbReference>
<dbReference type="AlphaFoldDB" id="A0A0Q2LV61"/>
<dbReference type="Pfam" id="PF13354">
    <property type="entry name" value="Beta-lactamase2"/>
    <property type="match status" value="1"/>
</dbReference>
<dbReference type="Proteomes" id="UP000051677">
    <property type="component" value="Unassembled WGS sequence"/>
</dbReference>
<sequence>MLAAHADVAVFFRPLGGGSEWSYKPDDTFHAASTMKVPVMIELFHQARQGKLALDDPLLIHNEFFSLVDGSAFYLDPGNDSDGDLYRSEGQTRTLRELCELMITMSSNLATNLLIKKLGIENIRATVHLLGADGMNVLRGVEDNKAYDLGLNNTTTARGLAILLTAIAQGKVVDPDSSRQMVEILKRQHINDGIPSGLDPTIPVAHKTGTLKGIHHDAAIVYGRQPFVLVILVRGMTNSEDSSALMADITRVFYRATQ</sequence>
<name>A0A0Q2LV61_MYCGO</name>